<evidence type="ECO:0000259" key="1">
    <source>
        <dbReference type="Pfam" id="PF00646"/>
    </source>
</evidence>
<dbReference type="EnsemblPlants" id="PGSC0003DMT400062274">
    <property type="protein sequence ID" value="PGSC0003DMT400062274"/>
    <property type="gene ID" value="PGSC0003DMG400024233"/>
</dbReference>
<reference evidence="3" key="2">
    <citation type="submission" date="2015-06" db="UniProtKB">
        <authorList>
            <consortium name="EnsemblPlants"/>
        </authorList>
    </citation>
    <scope>IDENTIFICATION</scope>
    <source>
        <strain evidence="3">DM1-3 516 R44</strain>
    </source>
</reference>
<dbReference type="Proteomes" id="UP000011115">
    <property type="component" value="Unassembled WGS sequence"/>
</dbReference>
<dbReference type="Pfam" id="PF23622">
    <property type="entry name" value="LRR_At1g61320_AtMIF1"/>
    <property type="match status" value="1"/>
</dbReference>
<dbReference type="PANTHER" id="PTHR31639">
    <property type="entry name" value="F-BOX PROTEIN-LIKE"/>
    <property type="match status" value="1"/>
</dbReference>
<accession>M1C8T9</accession>
<feature type="domain" description="At1g61320/AtMIF1 LRR" evidence="2">
    <location>
        <begin position="110"/>
        <end position="209"/>
    </location>
</feature>
<keyword evidence="4" id="KW-1185">Reference proteome</keyword>
<proteinExistence type="predicted"/>
<dbReference type="HOGENOM" id="CLU_1201618_0_0_1"/>
<evidence type="ECO:0000313" key="3">
    <source>
        <dbReference type="EnsemblPlants" id="PGSC0003DMT400062274"/>
    </source>
</evidence>
<dbReference type="SUPFAM" id="SSF81383">
    <property type="entry name" value="F-box domain"/>
    <property type="match status" value="1"/>
</dbReference>
<organism evidence="3 4">
    <name type="scientific">Solanum tuberosum</name>
    <name type="common">Potato</name>
    <dbReference type="NCBI Taxonomy" id="4113"/>
    <lineage>
        <taxon>Eukaryota</taxon>
        <taxon>Viridiplantae</taxon>
        <taxon>Streptophyta</taxon>
        <taxon>Embryophyta</taxon>
        <taxon>Tracheophyta</taxon>
        <taxon>Spermatophyta</taxon>
        <taxon>Magnoliopsida</taxon>
        <taxon>eudicotyledons</taxon>
        <taxon>Gunneridae</taxon>
        <taxon>Pentapetalae</taxon>
        <taxon>asterids</taxon>
        <taxon>lamiids</taxon>
        <taxon>Solanales</taxon>
        <taxon>Solanaceae</taxon>
        <taxon>Solanoideae</taxon>
        <taxon>Solaneae</taxon>
        <taxon>Solanum</taxon>
    </lineage>
</organism>
<reference evidence="4" key="1">
    <citation type="journal article" date="2011" name="Nature">
        <title>Genome sequence and analysis of the tuber crop potato.</title>
        <authorList>
            <consortium name="The Potato Genome Sequencing Consortium"/>
        </authorList>
    </citation>
    <scope>NUCLEOTIDE SEQUENCE [LARGE SCALE GENOMIC DNA]</scope>
    <source>
        <strain evidence="4">cv. DM1-3 516 R44</strain>
    </source>
</reference>
<sequence>MSNQDQFSGNSETQLIEKSAQKKSNIEIECEEIDRISKLPQALIVEILSLLPITDAFRTIILSKDWQYFWTCINKIVYDNEECGRSDSSIVHKFISLMDNVLPILSFSTIQKFSLTFVFRYHDGVSYFPVIDKWLEFTVNKKVEDLRLNIRYTVDPTEHDQPYSLLEVLCSSSSILKLNYENCRILEDCVLNWTSIKSLTLEDLFLRDEHIK</sequence>
<dbReference type="InterPro" id="IPR001810">
    <property type="entry name" value="F-box_dom"/>
</dbReference>
<protein>
    <submittedName>
        <fullName evidence="3">F-box family protein</fullName>
    </submittedName>
</protein>
<evidence type="ECO:0000259" key="2">
    <source>
        <dbReference type="Pfam" id="PF23622"/>
    </source>
</evidence>
<dbReference type="InterPro" id="IPR036047">
    <property type="entry name" value="F-box-like_dom_sf"/>
</dbReference>
<dbReference type="Gramene" id="PGSC0003DMT400062274">
    <property type="protein sequence ID" value="PGSC0003DMT400062274"/>
    <property type="gene ID" value="PGSC0003DMG400024233"/>
</dbReference>
<dbReference type="PaxDb" id="4113-PGSC0003DMT400062274"/>
<name>M1C8T9_SOLTU</name>
<feature type="domain" description="F-box" evidence="1">
    <location>
        <begin position="36"/>
        <end position="71"/>
    </location>
</feature>
<dbReference type="Pfam" id="PF00646">
    <property type="entry name" value="F-box"/>
    <property type="match status" value="1"/>
</dbReference>
<dbReference type="InterPro" id="IPR055357">
    <property type="entry name" value="LRR_At1g61320_AtMIF1"/>
</dbReference>
<dbReference type="InParanoid" id="M1C8T9"/>
<dbReference type="AlphaFoldDB" id="M1C8T9"/>
<dbReference type="PANTHER" id="PTHR31639:SF217">
    <property type="entry name" value="F-BOX DOMAIN-CONTAINING PROTEIN"/>
    <property type="match status" value="1"/>
</dbReference>
<evidence type="ECO:0000313" key="4">
    <source>
        <dbReference type="Proteomes" id="UP000011115"/>
    </source>
</evidence>